<protein>
    <submittedName>
        <fullName evidence="1">Uncharacterized protein</fullName>
    </submittedName>
</protein>
<dbReference type="EMBL" id="RCMK01000596">
    <property type="protein sequence ID" value="KAG2920042.1"/>
    <property type="molecule type" value="Genomic_DNA"/>
</dbReference>
<evidence type="ECO:0000313" key="3">
    <source>
        <dbReference type="Proteomes" id="UP000736787"/>
    </source>
</evidence>
<evidence type="ECO:0000313" key="1">
    <source>
        <dbReference type="EMBL" id="KAG2920042.1"/>
    </source>
</evidence>
<dbReference type="Proteomes" id="UP000760860">
    <property type="component" value="Unassembled WGS sequence"/>
</dbReference>
<dbReference type="Proteomes" id="UP000736787">
    <property type="component" value="Unassembled WGS sequence"/>
</dbReference>
<comment type="caution">
    <text evidence="1">The sequence shown here is derived from an EMBL/GenBank/DDBJ whole genome shotgun (WGS) entry which is preliminary data.</text>
</comment>
<reference evidence="1" key="1">
    <citation type="submission" date="2018-10" db="EMBL/GenBank/DDBJ databases">
        <title>Effector identification in a new, highly contiguous assembly of the strawberry crown rot pathogen Phytophthora cactorum.</title>
        <authorList>
            <person name="Armitage A.D."/>
            <person name="Nellist C.F."/>
            <person name="Bates H."/>
            <person name="Vickerstaff R.J."/>
            <person name="Harrison R.J."/>
        </authorList>
    </citation>
    <scope>NUCLEOTIDE SEQUENCE</scope>
    <source>
        <strain evidence="1">4040</strain>
        <strain evidence="2">P421</strain>
    </source>
</reference>
<gene>
    <name evidence="1" type="ORF">PC117_g16632</name>
    <name evidence="2" type="ORF">PC129_g12182</name>
</gene>
<dbReference type="AlphaFoldDB" id="A0A8T1CI91"/>
<evidence type="ECO:0000313" key="2">
    <source>
        <dbReference type="EMBL" id="KAG3216973.1"/>
    </source>
</evidence>
<proteinExistence type="predicted"/>
<name>A0A8T1CI91_9STRA</name>
<accession>A0A8T1CI91</accession>
<organism evidence="1 3">
    <name type="scientific">Phytophthora cactorum</name>
    <dbReference type="NCBI Taxonomy" id="29920"/>
    <lineage>
        <taxon>Eukaryota</taxon>
        <taxon>Sar</taxon>
        <taxon>Stramenopiles</taxon>
        <taxon>Oomycota</taxon>
        <taxon>Peronosporomycetes</taxon>
        <taxon>Peronosporales</taxon>
        <taxon>Peronosporaceae</taxon>
        <taxon>Phytophthora</taxon>
    </lineage>
</organism>
<sequence>MKEAINAGAEVCSEDEVSVAEVSDQETVRDGVEVEAPSCWAIPGTPVPRLEQEYGRCMRANKEYFDLEPATYVHEGSELLSQLRDELAMIPELKGLSPECDISTAMLVPLDTPPRLVKSDFDPSWNTTK</sequence>
<dbReference type="EMBL" id="RCMV01000451">
    <property type="protein sequence ID" value="KAG3216973.1"/>
    <property type="molecule type" value="Genomic_DNA"/>
</dbReference>